<name>A0ABW0M6B0_9BURK</name>
<evidence type="ECO:0000313" key="2">
    <source>
        <dbReference type="EMBL" id="MFC5473730.1"/>
    </source>
</evidence>
<sequence>MSKIALFGAAGVIGQSIAAAIGAKGQPYRVVGRSEASLRNAFGADPLAEIVTWNPDSPASVQAATAGVETLIYMVGVNYWQFELHPELMRKTLDGAIAAGVKNILLIGTVYPYGRAKSRPVREDHPREPHTFKGRMRKTQEDLLMQAHADGHIRATVLRLPDFYGPGVEASLLHRAAKAAVQGGVADMVGPIDQAHEFVFVPDVGPVVAKLVNTPAAFGKIWNFAGASVTTQHELVSEMERQTGRKLKLRVAGKTMLRLIGLFNPFMREMVEMHYLMTEPLIMDDSALQRLIGPIRKTPYAEGIRQTLAAVAGVRAIKALV</sequence>
<dbReference type="SUPFAM" id="SSF51735">
    <property type="entry name" value="NAD(P)-binding Rossmann-fold domains"/>
    <property type="match status" value="1"/>
</dbReference>
<evidence type="ECO:0000259" key="1">
    <source>
        <dbReference type="Pfam" id="PF01370"/>
    </source>
</evidence>
<keyword evidence="3" id="KW-1185">Reference proteome</keyword>
<organism evidence="2 3">
    <name type="scientific">Paraherbaspirillum soli</name>
    <dbReference type="NCBI Taxonomy" id="631222"/>
    <lineage>
        <taxon>Bacteria</taxon>
        <taxon>Pseudomonadati</taxon>
        <taxon>Pseudomonadota</taxon>
        <taxon>Betaproteobacteria</taxon>
        <taxon>Burkholderiales</taxon>
        <taxon>Oxalobacteraceae</taxon>
        <taxon>Paraherbaspirillum</taxon>
    </lineage>
</organism>
<gene>
    <name evidence="2" type="ORF">ACFPM8_07130</name>
</gene>
<dbReference type="InterPro" id="IPR001509">
    <property type="entry name" value="Epimerase_deHydtase"/>
</dbReference>
<dbReference type="Gene3D" id="3.40.50.720">
    <property type="entry name" value="NAD(P)-binding Rossmann-like Domain"/>
    <property type="match status" value="1"/>
</dbReference>
<dbReference type="InterPro" id="IPR051783">
    <property type="entry name" value="NAD(P)-dependent_oxidoreduct"/>
</dbReference>
<dbReference type="RefSeq" id="WP_378996475.1">
    <property type="nucleotide sequence ID" value="NZ_JBHSMT010000012.1"/>
</dbReference>
<dbReference type="InterPro" id="IPR036291">
    <property type="entry name" value="NAD(P)-bd_dom_sf"/>
</dbReference>
<accession>A0ABW0M6B0</accession>
<dbReference type="Pfam" id="PF01370">
    <property type="entry name" value="Epimerase"/>
    <property type="match status" value="1"/>
</dbReference>
<dbReference type="PANTHER" id="PTHR48079">
    <property type="entry name" value="PROTEIN YEEZ"/>
    <property type="match status" value="1"/>
</dbReference>
<dbReference type="EMBL" id="JBHSMT010000012">
    <property type="protein sequence ID" value="MFC5473730.1"/>
    <property type="molecule type" value="Genomic_DNA"/>
</dbReference>
<feature type="domain" description="NAD-dependent epimerase/dehydratase" evidence="1">
    <location>
        <begin position="6"/>
        <end position="223"/>
    </location>
</feature>
<evidence type="ECO:0000313" key="3">
    <source>
        <dbReference type="Proteomes" id="UP001596045"/>
    </source>
</evidence>
<protein>
    <submittedName>
        <fullName evidence="2">NAD-dependent epimerase/dehydratase family protein</fullName>
    </submittedName>
</protein>
<comment type="caution">
    <text evidence="2">The sequence shown here is derived from an EMBL/GenBank/DDBJ whole genome shotgun (WGS) entry which is preliminary data.</text>
</comment>
<dbReference type="PANTHER" id="PTHR48079:SF6">
    <property type="entry name" value="NAD(P)-BINDING DOMAIN-CONTAINING PROTEIN-RELATED"/>
    <property type="match status" value="1"/>
</dbReference>
<dbReference type="Proteomes" id="UP001596045">
    <property type="component" value="Unassembled WGS sequence"/>
</dbReference>
<reference evidence="3" key="1">
    <citation type="journal article" date="2019" name="Int. J. Syst. Evol. Microbiol.">
        <title>The Global Catalogue of Microorganisms (GCM) 10K type strain sequencing project: providing services to taxonomists for standard genome sequencing and annotation.</title>
        <authorList>
            <consortium name="The Broad Institute Genomics Platform"/>
            <consortium name="The Broad Institute Genome Sequencing Center for Infectious Disease"/>
            <person name="Wu L."/>
            <person name="Ma J."/>
        </authorList>
    </citation>
    <scope>NUCLEOTIDE SEQUENCE [LARGE SCALE GENOMIC DNA]</scope>
    <source>
        <strain evidence="3">JCM 17066</strain>
    </source>
</reference>
<proteinExistence type="predicted"/>